<reference evidence="1" key="1">
    <citation type="journal article" date="2006" name="Environ. Microbiol.">
        <title>Analysis of the first genome fragment from the marine sponge-associated, novel candidate phylum Poribacteria by environmental genomics.</title>
        <authorList>
            <person name="Fieseler L."/>
            <person name="Quaiser A."/>
            <person name="Schleper C."/>
            <person name="Hentschel U."/>
        </authorList>
    </citation>
    <scope>NUCLEOTIDE SEQUENCE</scope>
</reference>
<proteinExistence type="predicted"/>
<protein>
    <submittedName>
        <fullName evidence="1">Uncharacterized protein</fullName>
    </submittedName>
</protein>
<name>Q24M36_9BACT</name>
<accession>Q24M36</accession>
<evidence type="ECO:0000313" key="1">
    <source>
        <dbReference type="EMBL" id="AAZ41372.1"/>
    </source>
</evidence>
<sequence length="57" mass="6062">MIGKNISATVVGVPNAASPGLYGLRASILHKCVPPGLKPSVCNTNSRERKNHNYRAC</sequence>
<organism evidence="1">
    <name type="scientific">uncultured Poribacteria bacterium 64K2</name>
    <dbReference type="NCBI Taxonomy" id="309182"/>
    <lineage>
        <taxon>Bacteria</taxon>
        <taxon>Candidatus Poribacteria</taxon>
        <taxon>environmental samples</taxon>
    </lineage>
</organism>
<dbReference type="AlphaFoldDB" id="Q24M36"/>
<dbReference type="EMBL" id="AY713479">
    <property type="protein sequence ID" value="AAZ41372.1"/>
    <property type="molecule type" value="Genomic_DNA"/>
</dbReference>